<dbReference type="PANTHER" id="PTHR11229">
    <property type="entry name" value="50S RIBOSOMAL PROTEIN L3"/>
    <property type="match status" value="1"/>
</dbReference>
<dbReference type="FunFam" id="2.40.30.10:FF:000004">
    <property type="entry name" value="50S ribosomal protein L3"/>
    <property type="match status" value="1"/>
</dbReference>
<feature type="region of interest" description="Disordered" evidence="7">
    <location>
        <begin position="113"/>
        <end position="137"/>
    </location>
</feature>
<dbReference type="SUPFAM" id="SSF50447">
    <property type="entry name" value="Translation proteins"/>
    <property type="match status" value="1"/>
</dbReference>
<feature type="compositionally biased region" description="Polar residues" evidence="7">
    <location>
        <begin position="59"/>
        <end position="70"/>
    </location>
</feature>
<dbReference type="GO" id="GO:0019843">
    <property type="term" value="F:rRNA binding"/>
    <property type="evidence" value="ECO:0007669"/>
    <property type="project" value="UniProtKB-KW"/>
</dbReference>
<dbReference type="InterPro" id="IPR000597">
    <property type="entry name" value="Ribosomal_uL3"/>
</dbReference>
<dbReference type="EMBL" id="MFBD01000043">
    <property type="protein sequence ID" value="OGD87830.1"/>
    <property type="molecule type" value="Genomic_DNA"/>
</dbReference>
<proteinExistence type="inferred from homology"/>
<keyword evidence="4 8" id="KW-0689">Ribosomal protein</keyword>
<protein>
    <recommendedName>
        <fullName evidence="6">50S ribosomal protein L3</fullName>
    </recommendedName>
</protein>
<keyword evidence="5" id="KW-0687">Ribonucleoprotein</keyword>
<dbReference type="Gene3D" id="2.40.30.10">
    <property type="entry name" value="Translation factors"/>
    <property type="match status" value="1"/>
</dbReference>
<evidence type="ECO:0000256" key="6">
    <source>
        <dbReference type="NCBIfam" id="TIGR03625"/>
    </source>
</evidence>
<dbReference type="InterPro" id="IPR019927">
    <property type="entry name" value="Ribosomal_uL3_bac/org-type"/>
</dbReference>
<dbReference type="PANTHER" id="PTHR11229:SF16">
    <property type="entry name" value="LARGE RIBOSOMAL SUBUNIT PROTEIN UL3C"/>
    <property type="match status" value="1"/>
</dbReference>
<evidence type="ECO:0000256" key="4">
    <source>
        <dbReference type="ARBA" id="ARBA00022980"/>
    </source>
</evidence>
<name>A0A1F5G7I0_9BACT</name>
<feature type="region of interest" description="Disordered" evidence="7">
    <location>
        <begin position="51"/>
        <end position="70"/>
    </location>
</feature>
<comment type="similarity">
    <text evidence="1">Belongs to the universal ribosomal protein uL3 family.</text>
</comment>
<gene>
    <name evidence="8" type="ORF">A3D04_02580</name>
</gene>
<evidence type="ECO:0000256" key="5">
    <source>
        <dbReference type="ARBA" id="ARBA00023274"/>
    </source>
</evidence>
<evidence type="ECO:0000256" key="1">
    <source>
        <dbReference type="ARBA" id="ARBA00006540"/>
    </source>
</evidence>
<dbReference type="NCBIfam" id="TIGR03625">
    <property type="entry name" value="L3_bact"/>
    <property type="match status" value="1"/>
</dbReference>
<dbReference type="GO" id="GO:0003735">
    <property type="term" value="F:structural constituent of ribosome"/>
    <property type="evidence" value="ECO:0007669"/>
    <property type="project" value="UniProtKB-UniRule"/>
</dbReference>
<dbReference type="InterPro" id="IPR009000">
    <property type="entry name" value="Transl_B-barrel_sf"/>
</dbReference>
<feature type="region of interest" description="Disordered" evidence="7">
    <location>
        <begin position="197"/>
        <end position="253"/>
    </location>
</feature>
<dbReference type="STRING" id="1797714.A3D04_02580"/>
<dbReference type="GO" id="GO:0006412">
    <property type="term" value="P:translation"/>
    <property type="evidence" value="ECO:0007669"/>
    <property type="project" value="UniProtKB-UniRule"/>
</dbReference>
<dbReference type="Pfam" id="PF00297">
    <property type="entry name" value="Ribosomal_L3"/>
    <property type="match status" value="1"/>
</dbReference>
<reference evidence="8 9" key="1">
    <citation type="journal article" date="2016" name="Nat. Commun.">
        <title>Thousands of microbial genomes shed light on interconnected biogeochemical processes in an aquifer system.</title>
        <authorList>
            <person name="Anantharaman K."/>
            <person name="Brown C.T."/>
            <person name="Hug L.A."/>
            <person name="Sharon I."/>
            <person name="Castelle C.J."/>
            <person name="Probst A.J."/>
            <person name="Thomas B.C."/>
            <person name="Singh A."/>
            <person name="Wilkins M.J."/>
            <person name="Karaoz U."/>
            <person name="Brodie E.L."/>
            <person name="Williams K.H."/>
            <person name="Hubbard S.S."/>
            <person name="Banfield J.F."/>
        </authorList>
    </citation>
    <scope>NUCLEOTIDE SEQUENCE [LARGE SCALE GENOMIC DNA]</scope>
</reference>
<comment type="caution">
    <text evidence="8">The sequence shown here is derived from an EMBL/GenBank/DDBJ whole genome shotgun (WGS) entry which is preliminary data.</text>
</comment>
<accession>A0A1F5G7I0</accession>
<dbReference type="AlphaFoldDB" id="A0A1F5G7I0"/>
<evidence type="ECO:0000256" key="7">
    <source>
        <dbReference type="SAM" id="MobiDB-lite"/>
    </source>
</evidence>
<organism evidence="8 9">
    <name type="scientific">Candidatus Curtissbacteria bacterium RIFCSPHIGHO2_02_FULL_40_16b</name>
    <dbReference type="NCBI Taxonomy" id="1797714"/>
    <lineage>
        <taxon>Bacteria</taxon>
        <taxon>Candidatus Curtissiibacteriota</taxon>
    </lineage>
</organism>
<evidence type="ECO:0000256" key="3">
    <source>
        <dbReference type="ARBA" id="ARBA00022884"/>
    </source>
</evidence>
<evidence type="ECO:0000256" key="2">
    <source>
        <dbReference type="ARBA" id="ARBA00022730"/>
    </source>
</evidence>
<dbReference type="GO" id="GO:0022625">
    <property type="term" value="C:cytosolic large ribosomal subunit"/>
    <property type="evidence" value="ECO:0007669"/>
    <property type="project" value="TreeGrafter"/>
</dbReference>
<keyword evidence="3" id="KW-0694">RNA-binding</keyword>
<sequence>MAEPNIVFGIRDKKIILGLGKKKISKKTENTYLKIAGFPPRFIKEVTLKNETSKEQKTSEIPQENSQQNQEVAKKINLGDKITVSIFEPGDEVKVTGTTKGKGFTGVVKRWGFAGGPKTHGQSDRHRAPGSIGMGTTPGRVFKGKKMAGHLGNSKLTVTGLEVIEVNEDKNIILIKGAIPGPKDGFLIIEKTGKVKSYTLPPPSEEKQTAAEGLLHPLRHVAEGEPRQLAGRRRGERRGERTSTRKLGKRSES</sequence>
<dbReference type="Proteomes" id="UP000177369">
    <property type="component" value="Unassembled WGS sequence"/>
</dbReference>
<evidence type="ECO:0000313" key="8">
    <source>
        <dbReference type="EMBL" id="OGD87830.1"/>
    </source>
</evidence>
<evidence type="ECO:0000313" key="9">
    <source>
        <dbReference type="Proteomes" id="UP000177369"/>
    </source>
</evidence>
<keyword evidence="2" id="KW-0699">rRNA-binding</keyword>
<feature type="compositionally biased region" description="Basic and acidic residues" evidence="7">
    <location>
        <begin position="237"/>
        <end position="253"/>
    </location>
</feature>